<dbReference type="AlphaFoldDB" id="A0AAE0YCH9"/>
<evidence type="ECO:0000256" key="1">
    <source>
        <dbReference type="SAM" id="MobiDB-lite"/>
    </source>
</evidence>
<accession>A0AAE0YCH9</accession>
<reference evidence="2" key="1">
    <citation type="journal article" date="2023" name="G3 (Bethesda)">
        <title>A reference genome for the long-term kleptoplast-retaining sea slug Elysia crispata morphotype clarki.</title>
        <authorList>
            <person name="Eastman K.E."/>
            <person name="Pendleton A.L."/>
            <person name="Shaikh M.A."/>
            <person name="Suttiyut T."/>
            <person name="Ogas R."/>
            <person name="Tomko P."/>
            <person name="Gavelis G."/>
            <person name="Widhalm J.R."/>
            <person name="Wisecaver J.H."/>
        </authorList>
    </citation>
    <scope>NUCLEOTIDE SEQUENCE</scope>
    <source>
        <strain evidence="2">ECLA1</strain>
    </source>
</reference>
<feature type="region of interest" description="Disordered" evidence="1">
    <location>
        <begin position="133"/>
        <end position="157"/>
    </location>
</feature>
<dbReference type="Proteomes" id="UP001283361">
    <property type="component" value="Unassembled WGS sequence"/>
</dbReference>
<evidence type="ECO:0000313" key="3">
    <source>
        <dbReference type="Proteomes" id="UP001283361"/>
    </source>
</evidence>
<protein>
    <submittedName>
        <fullName evidence="2">Uncharacterized protein</fullName>
    </submittedName>
</protein>
<sequence>MEETKRQGSGSEVRKIRREEILGCSTLEAYCDLFNLGTKPIEKFDKDEDVDDDGDSGGGVGNTNGCDSFSQWFWMVGNDKLHLYVEKPIPQWISSFFHYLPSSSLHLINPASNVCFDRGKKPFNFDLIKARDPASPGDSGFPVALKDEAPGRPTSNDEFPRYLKYSLSHHDIYIRSSVMHQDMLAK</sequence>
<organism evidence="2 3">
    <name type="scientific">Elysia crispata</name>
    <name type="common">lettuce slug</name>
    <dbReference type="NCBI Taxonomy" id="231223"/>
    <lineage>
        <taxon>Eukaryota</taxon>
        <taxon>Metazoa</taxon>
        <taxon>Spiralia</taxon>
        <taxon>Lophotrochozoa</taxon>
        <taxon>Mollusca</taxon>
        <taxon>Gastropoda</taxon>
        <taxon>Heterobranchia</taxon>
        <taxon>Euthyneura</taxon>
        <taxon>Panpulmonata</taxon>
        <taxon>Sacoglossa</taxon>
        <taxon>Placobranchoidea</taxon>
        <taxon>Plakobranchidae</taxon>
        <taxon>Elysia</taxon>
    </lineage>
</organism>
<dbReference type="EMBL" id="JAWDGP010006468">
    <property type="protein sequence ID" value="KAK3740502.1"/>
    <property type="molecule type" value="Genomic_DNA"/>
</dbReference>
<name>A0AAE0YCH9_9GAST</name>
<gene>
    <name evidence="2" type="ORF">RRG08_000489</name>
</gene>
<evidence type="ECO:0000313" key="2">
    <source>
        <dbReference type="EMBL" id="KAK3740502.1"/>
    </source>
</evidence>
<comment type="caution">
    <text evidence="2">The sequence shown here is derived from an EMBL/GenBank/DDBJ whole genome shotgun (WGS) entry which is preliminary data.</text>
</comment>
<keyword evidence="3" id="KW-1185">Reference proteome</keyword>
<proteinExistence type="predicted"/>